<dbReference type="EMBL" id="CP031049">
    <property type="protein sequence ID" value="QDZ25166.1"/>
    <property type="molecule type" value="Genomic_DNA"/>
</dbReference>
<dbReference type="OrthoDB" id="548461at2759"/>
<feature type="region of interest" description="Disordered" evidence="2">
    <location>
        <begin position="1"/>
        <end position="20"/>
    </location>
</feature>
<protein>
    <recommendedName>
        <fullName evidence="3">F-box domain-containing protein</fullName>
    </recommendedName>
</protein>
<proteinExistence type="predicted"/>
<evidence type="ECO:0000313" key="4">
    <source>
        <dbReference type="EMBL" id="QDZ25166.1"/>
    </source>
</evidence>
<dbReference type="InterPro" id="IPR036770">
    <property type="entry name" value="Ankyrin_rpt-contain_sf"/>
</dbReference>
<reference evidence="4 5" key="1">
    <citation type="submission" date="2018-07" db="EMBL/GenBank/DDBJ databases">
        <title>The complete nuclear genome of the prasinophyte Chloropicon primus (CCMP1205).</title>
        <authorList>
            <person name="Pombert J.-F."/>
            <person name="Otis C."/>
            <person name="Turmel M."/>
            <person name="Lemieux C."/>
        </authorList>
    </citation>
    <scope>NUCLEOTIDE SEQUENCE [LARGE SCALE GENOMIC DNA]</scope>
    <source>
        <strain evidence="4 5">CCMP1205</strain>
    </source>
</reference>
<dbReference type="Gene3D" id="2.30.30.140">
    <property type="match status" value="1"/>
</dbReference>
<organism evidence="4 5">
    <name type="scientific">Chloropicon primus</name>
    <dbReference type="NCBI Taxonomy" id="1764295"/>
    <lineage>
        <taxon>Eukaryota</taxon>
        <taxon>Viridiplantae</taxon>
        <taxon>Chlorophyta</taxon>
        <taxon>Chloropicophyceae</taxon>
        <taxon>Chloropicales</taxon>
        <taxon>Chloropicaceae</taxon>
        <taxon>Chloropicon</taxon>
    </lineage>
</organism>
<sequence>MDVRKQNFEGKHARKSLPEQPSMSLKGSYYGVAGELTEAMGLAGLRSCKTALDEGLISLEEYNKAKGTFLEAQQSQIKQEVEASIVLKKKMLEHEEKMLEHEENLLIEGRGLAMDLESLGKEETLPLQIESAEAVETRRKDEVERRKEKERDKAREMQVIQNWCNTERTKQRQGKAIGAMDGLWSPKPQDSNKRKPDSDVRESWDDVRNEILNFYPSPSADISEKRARFMAEKGKQIKQIPSTSEQMGSRPSKEHNEGNGREDDQLEKKKKLPLMSKPSKMTRMEWALSLVGRRIEVLWKVTSGPYRWQYYMGTVVSYSKRMKKHRVRYDDNDVSYVDLNPTKATIYNLLPASEMIGKRLEILFDDPPSYYIATVTAHKGKSTYQVRYDDDQECDEVDLIDMTTKYRILSDPSRPEYDEDEAPTQANGEVEKQENTAEPKKRYFQPGYDLQPKHKDYHASCPRCEIKFSSREDKSNHTKEECDEQMESKKQNLVYNLPKRIWGYILEHLKEDDLFPFAMTCRYFRRMQRFLTQKRKKGKLKLRTNLSRALGCGKQPKTMWTTGYLKWLYRGTGDKSEEAVNKRKFAIINFAAREGHVDLFHWLAKQKGEEKAQPPWGKLTCAHAAWGGHLRVLKVLREHGCPWDEETCSSAAGGGHLEVLQWARKQACPWDYWSCYYAAQTTKLRGQGEVAKWVSLQLQGPQK</sequence>
<dbReference type="STRING" id="1764295.A0A5B8MYN4"/>
<feature type="domain" description="F-box" evidence="3">
    <location>
        <begin position="491"/>
        <end position="527"/>
    </location>
</feature>
<evidence type="ECO:0000256" key="1">
    <source>
        <dbReference type="SAM" id="Coils"/>
    </source>
</evidence>
<dbReference type="SUPFAM" id="SSF140860">
    <property type="entry name" value="Pseudo ankyrin repeat-like"/>
    <property type="match status" value="1"/>
</dbReference>
<feature type="region of interest" description="Disordered" evidence="2">
    <location>
        <begin position="230"/>
        <end position="274"/>
    </location>
</feature>
<feature type="compositionally biased region" description="Polar residues" evidence="2">
    <location>
        <begin position="239"/>
        <end position="249"/>
    </location>
</feature>
<dbReference type="Proteomes" id="UP000316726">
    <property type="component" value="Chromosome 16"/>
</dbReference>
<dbReference type="InterPro" id="IPR036047">
    <property type="entry name" value="F-box-like_dom_sf"/>
</dbReference>
<feature type="compositionally biased region" description="Basic and acidic residues" evidence="2">
    <location>
        <begin position="1"/>
        <end position="11"/>
    </location>
</feature>
<dbReference type="InterPro" id="IPR001810">
    <property type="entry name" value="F-box_dom"/>
</dbReference>
<dbReference type="Gene3D" id="1.25.40.20">
    <property type="entry name" value="Ankyrin repeat-containing domain"/>
    <property type="match status" value="1"/>
</dbReference>
<evidence type="ECO:0000259" key="3">
    <source>
        <dbReference type="PROSITE" id="PS50181"/>
    </source>
</evidence>
<dbReference type="PANTHER" id="PTHR46586">
    <property type="entry name" value="ANKYRIN REPEAT-CONTAINING PROTEIN"/>
    <property type="match status" value="1"/>
</dbReference>
<dbReference type="PROSITE" id="PS50181">
    <property type="entry name" value="FBOX"/>
    <property type="match status" value="1"/>
</dbReference>
<gene>
    <name evidence="4" type="ORF">A3770_16p76840</name>
</gene>
<accession>A0A5B8MYN4</accession>
<dbReference type="PANTHER" id="PTHR46586:SF3">
    <property type="entry name" value="ANKYRIN REPEAT-CONTAINING PROTEIN"/>
    <property type="match status" value="1"/>
</dbReference>
<feature type="compositionally biased region" description="Basic and acidic residues" evidence="2">
    <location>
        <begin position="190"/>
        <end position="202"/>
    </location>
</feature>
<feature type="coiled-coil region" evidence="1">
    <location>
        <begin position="132"/>
        <end position="160"/>
    </location>
</feature>
<feature type="compositionally biased region" description="Basic and acidic residues" evidence="2">
    <location>
        <begin position="251"/>
        <end position="267"/>
    </location>
</feature>
<evidence type="ECO:0000256" key="2">
    <source>
        <dbReference type="SAM" id="MobiDB-lite"/>
    </source>
</evidence>
<dbReference type="InterPro" id="IPR052050">
    <property type="entry name" value="SecEffector_AnkRepeat"/>
</dbReference>
<keyword evidence="1" id="KW-0175">Coiled coil</keyword>
<feature type="region of interest" description="Disordered" evidence="2">
    <location>
        <begin position="166"/>
        <end position="202"/>
    </location>
</feature>
<dbReference type="SUPFAM" id="SSF81383">
    <property type="entry name" value="F-box domain"/>
    <property type="match status" value="1"/>
</dbReference>
<feature type="compositionally biased region" description="Basic and acidic residues" evidence="2">
    <location>
        <begin position="429"/>
        <end position="440"/>
    </location>
</feature>
<evidence type="ECO:0000313" key="5">
    <source>
        <dbReference type="Proteomes" id="UP000316726"/>
    </source>
</evidence>
<keyword evidence="5" id="KW-1185">Reference proteome</keyword>
<dbReference type="AlphaFoldDB" id="A0A5B8MYN4"/>
<feature type="region of interest" description="Disordered" evidence="2">
    <location>
        <begin position="410"/>
        <end position="440"/>
    </location>
</feature>
<name>A0A5B8MYN4_9CHLO</name>
<dbReference type="CDD" id="cd20404">
    <property type="entry name" value="Tudor_Agenet_AtEML-like"/>
    <property type="match status" value="1"/>
</dbReference>